<dbReference type="CDD" id="cd03443">
    <property type="entry name" value="PaaI_thioesterase"/>
    <property type="match status" value="1"/>
</dbReference>
<dbReference type="NCBIfam" id="TIGR00369">
    <property type="entry name" value="unchar_dom_1"/>
    <property type="match status" value="1"/>
</dbReference>
<dbReference type="Pfam" id="PF03061">
    <property type="entry name" value="4HBT"/>
    <property type="match status" value="1"/>
</dbReference>
<dbReference type="InterPro" id="IPR003736">
    <property type="entry name" value="PAAI_dom"/>
</dbReference>
<evidence type="ECO:0000256" key="1">
    <source>
        <dbReference type="ARBA" id="ARBA00008324"/>
    </source>
</evidence>
<dbReference type="AlphaFoldDB" id="A0A1H1THA1"/>
<reference evidence="4" key="1">
    <citation type="submission" date="2016-10" db="EMBL/GenBank/DDBJ databases">
        <authorList>
            <person name="de Groot N.N."/>
        </authorList>
    </citation>
    <scope>NUCLEOTIDE SEQUENCE [LARGE SCALE GENOMIC DNA]</scope>
    <source>
        <strain evidence="4">JCM 14963</strain>
    </source>
</reference>
<dbReference type="OrthoDB" id="7061558at2"/>
<protein>
    <submittedName>
        <fullName evidence="4">Uncharacterized domain 1-containing protein</fullName>
    </submittedName>
</protein>
<dbReference type="Gene3D" id="3.10.129.10">
    <property type="entry name" value="Hotdog Thioesterase"/>
    <property type="match status" value="1"/>
</dbReference>
<evidence type="ECO:0000313" key="4">
    <source>
        <dbReference type="EMBL" id="SDS59431.1"/>
    </source>
</evidence>
<name>A0A1H1THA1_9GAMM</name>
<dbReference type="PANTHER" id="PTHR21660">
    <property type="entry name" value="THIOESTERASE SUPERFAMILY MEMBER-RELATED"/>
    <property type="match status" value="1"/>
</dbReference>
<dbReference type="PANTHER" id="PTHR21660:SF1">
    <property type="entry name" value="ACYL-COENZYME A THIOESTERASE 13"/>
    <property type="match status" value="1"/>
</dbReference>
<sequence>MSNTEIPVGYQLHDRRSGLTDPWQPIYQRPHSDGLSLGLRAGQAHVNSREFVHGGLISALADNAMGLSCAARLPDIQGLVTVSMTLDYLGVARQGQWLEVRAEVLRAGGSLCYAAARIYADEQLCASASAVFKVAR</sequence>
<comment type="similarity">
    <text evidence="1">Belongs to the thioesterase PaaI family.</text>
</comment>
<evidence type="ECO:0000256" key="2">
    <source>
        <dbReference type="ARBA" id="ARBA00022801"/>
    </source>
</evidence>
<keyword evidence="2" id="KW-0378">Hydrolase</keyword>
<dbReference type="InterPro" id="IPR006683">
    <property type="entry name" value="Thioestr_dom"/>
</dbReference>
<dbReference type="SUPFAM" id="SSF54637">
    <property type="entry name" value="Thioesterase/thiol ester dehydrase-isomerase"/>
    <property type="match status" value="1"/>
</dbReference>
<gene>
    <name evidence="4" type="ORF">SAMN05216271_2267</name>
</gene>
<dbReference type="RefSeq" id="WP_092286693.1">
    <property type="nucleotide sequence ID" value="NZ_LT629763.1"/>
</dbReference>
<dbReference type="EMBL" id="LT629763">
    <property type="protein sequence ID" value="SDS59431.1"/>
    <property type="molecule type" value="Genomic_DNA"/>
</dbReference>
<dbReference type="STRING" id="472181.SAMN05216271_2267"/>
<feature type="domain" description="Thioesterase" evidence="3">
    <location>
        <begin position="51"/>
        <end position="123"/>
    </location>
</feature>
<dbReference type="InterPro" id="IPR029069">
    <property type="entry name" value="HotDog_dom_sf"/>
</dbReference>
<organism evidence="4">
    <name type="scientific">Halopseudomonas sabulinigri</name>
    <dbReference type="NCBI Taxonomy" id="472181"/>
    <lineage>
        <taxon>Bacteria</taxon>
        <taxon>Pseudomonadati</taxon>
        <taxon>Pseudomonadota</taxon>
        <taxon>Gammaproteobacteria</taxon>
        <taxon>Pseudomonadales</taxon>
        <taxon>Pseudomonadaceae</taxon>
        <taxon>Halopseudomonas</taxon>
    </lineage>
</organism>
<dbReference type="GO" id="GO:0047617">
    <property type="term" value="F:fatty acyl-CoA hydrolase activity"/>
    <property type="evidence" value="ECO:0007669"/>
    <property type="project" value="InterPro"/>
</dbReference>
<evidence type="ECO:0000259" key="3">
    <source>
        <dbReference type="Pfam" id="PF03061"/>
    </source>
</evidence>
<proteinExistence type="inferred from homology"/>
<accession>A0A1H1THA1</accession>
<dbReference type="Proteomes" id="UP000243413">
    <property type="component" value="Chromosome I"/>
</dbReference>
<dbReference type="InterPro" id="IPR039298">
    <property type="entry name" value="ACOT13"/>
</dbReference>